<dbReference type="SMART" id="SM00353">
    <property type="entry name" value="HLH"/>
    <property type="match status" value="1"/>
</dbReference>
<evidence type="ECO:0000259" key="1">
    <source>
        <dbReference type="PROSITE" id="PS50888"/>
    </source>
</evidence>
<dbReference type="CDD" id="cd19686">
    <property type="entry name" value="bHLH_TS_FERD3L_like"/>
    <property type="match status" value="1"/>
</dbReference>
<accession>A0A8S3YDV0</accession>
<dbReference type="EMBL" id="CAJHNH020000113">
    <property type="protein sequence ID" value="CAG5115403.1"/>
    <property type="molecule type" value="Genomic_DNA"/>
</dbReference>
<gene>
    <name evidence="2" type="ORF">CUNI_LOCUS961</name>
</gene>
<feature type="domain" description="BHLH" evidence="1">
    <location>
        <begin position="78"/>
        <end position="131"/>
    </location>
</feature>
<dbReference type="SUPFAM" id="SSF47459">
    <property type="entry name" value="HLH, helix-loop-helix DNA-binding domain"/>
    <property type="match status" value="1"/>
</dbReference>
<proteinExistence type="predicted"/>
<dbReference type="InterPro" id="IPR036638">
    <property type="entry name" value="HLH_DNA-bd_sf"/>
</dbReference>
<dbReference type="PANTHER" id="PTHR23349">
    <property type="entry name" value="BASIC HELIX-LOOP-HELIX TRANSCRIPTION FACTOR, TWIST"/>
    <property type="match status" value="1"/>
</dbReference>
<dbReference type="OrthoDB" id="6106870at2759"/>
<name>A0A8S3YDV0_9EUPU</name>
<dbReference type="AlphaFoldDB" id="A0A8S3YDV0"/>
<protein>
    <recommendedName>
        <fullName evidence="1">BHLH domain-containing protein</fullName>
    </recommendedName>
</protein>
<comment type="caution">
    <text evidence="2">The sequence shown here is derived from an EMBL/GenBank/DDBJ whole genome shotgun (WGS) entry which is preliminary data.</text>
</comment>
<dbReference type="InterPro" id="IPR011598">
    <property type="entry name" value="bHLH_dom"/>
</dbReference>
<evidence type="ECO:0000313" key="2">
    <source>
        <dbReference type="EMBL" id="CAG5115403.1"/>
    </source>
</evidence>
<reference evidence="2" key="1">
    <citation type="submission" date="2021-04" db="EMBL/GenBank/DDBJ databases">
        <authorList>
            <consortium name="Molecular Ecology Group"/>
        </authorList>
    </citation>
    <scope>NUCLEOTIDE SEQUENCE</scope>
</reference>
<dbReference type="GO" id="GO:0046983">
    <property type="term" value="F:protein dimerization activity"/>
    <property type="evidence" value="ECO:0007669"/>
    <property type="project" value="InterPro"/>
</dbReference>
<sequence length="223" mass="25267">MDGYMCGLGEGFLDFCGANGFPMETSYNYPGEPHLYGDFLDFHDEAYMDSPESDQENCVGFFDSAFQDLVDGVPKRHQQRKAANMRERRRMKSINDAFEHLRRRIPSNVNADRRLSKVDTLRQAIRYISYLSEVVKSCGDHKDSAKHRKSQEKIILRCHLSDLDDDEYASGQTLIGHSLSWSHRKSEVNGKSTLSAKIWMPETPSDTDLLNLAITGGFSSEGS</sequence>
<keyword evidence="3" id="KW-1185">Reference proteome</keyword>
<dbReference type="PROSITE" id="PS50888">
    <property type="entry name" value="BHLH"/>
    <property type="match status" value="1"/>
</dbReference>
<dbReference type="GO" id="GO:0032502">
    <property type="term" value="P:developmental process"/>
    <property type="evidence" value="ECO:0007669"/>
    <property type="project" value="TreeGrafter"/>
</dbReference>
<dbReference type="GO" id="GO:0000977">
    <property type="term" value="F:RNA polymerase II transcription regulatory region sequence-specific DNA binding"/>
    <property type="evidence" value="ECO:0007669"/>
    <property type="project" value="TreeGrafter"/>
</dbReference>
<dbReference type="PANTHER" id="PTHR23349:SF68">
    <property type="entry name" value="FI14601P"/>
    <property type="match status" value="1"/>
</dbReference>
<dbReference type="Gene3D" id="4.10.280.10">
    <property type="entry name" value="Helix-loop-helix DNA-binding domain"/>
    <property type="match status" value="1"/>
</dbReference>
<dbReference type="Proteomes" id="UP000678393">
    <property type="component" value="Unassembled WGS sequence"/>
</dbReference>
<organism evidence="2 3">
    <name type="scientific">Candidula unifasciata</name>
    <dbReference type="NCBI Taxonomy" id="100452"/>
    <lineage>
        <taxon>Eukaryota</taxon>
        <taxon>Metazoa</taxon>
        <taxon>Spiralia</taxon>
        <taxon>Lophotrochozoa</taxon>
        <taxon>Mollusca</taxon>
        <taxon>Gastropoda</taxon>
        <taxon>Heterobranchia</taxon>
        <taxon>Euthyneura</taxon>
        <taxon>Panpulmonata</taxon>
        <taxon>Eupulmonata</taxon>
        <taxon>Stylommatophora</taxon>
        <taxon>Helicina</taxon>
        <taxon>Helicoidea</taxon>
        <taxon>Geomitridae</taxon>
        <taxon>Candidula</taxon>
    </lineage>
</organism>
<evidence type="ECO:0000313" key="3">
    <source>
        <dbReference type="Proteomes" id="UP000678393"/>
    </source>
</evidence>
<dbReference type="GO" id="GO:0000981">
    <property type="term" value="F:DNA-binding transcription factor activity, RNA polymerase II-specific"/>
    <property type="evidence" value="ECO:0007669"/>
    <property type="project" value="TreeGrafter"/>
</dbReference>
<dbReference type="InterPro" id="IPR050283">
    <property type="entry name" value="E-box_TF_Regulators"/>
</dbReference>
<dbReference type="Pfam" id="PF00010">
    <property type="entry name" value="HLH"/>
    <property type="match status" value="1"/>
</dbReference>